<dbReference type="GO" id="GO:0004497">
    <property type="term" value="F:monooxygenase activity"/>
    <property type="evidence" value="ECO:0007669"/>
    <property type="project" value="InterPro"/>
</dbReference>
<dbReference type="RefSeq" id="XP_056764471.1">
    <property type="nucleotide sequence ID" value="XM_056911645.1"/>
</dbReference>
<dbReference type="AlphaFoldDB" id="A0AAD6C2K3"/>
<dbReference type="InterPro" id="IPR008949">
    <property type="entry name" value="Isoprenoid_synthase_dom_sf"/>
</dbReference>
<keyword evidence="10" id="KW-0560">Oxidoreductase</keyword>
<keyword evidence="14" id="KW-1185">Reference proteome</keyword>
<dbReference type="GO" id="GO:0016020">
    <property type="term" value="C:membrane"/>
    <property type="evidence" value="ECO:0007669"/>
    <property type="project" value="UniProtKB-SubCell"/>
</dbReference>
<name>A0AAD6C2K3_9EURO</name>
<dbReference type="InterPro" id="IPR002938">
    <property type="entry name" value="FAD-bd"/>
</dbReference>
<dbReference type="EMBL" id="JAPVEA010000007">
    <property type="protein sequence ID" value="KAJ5444391.1"/>
    <property type="molecule type" value="Genomic_DNA"/>
</dbReference>
<evidence type="ECO:0000256" key="2">
    <source>
        <dbReference type="ARBA" id="ARBA00007992"/>
    </source>
</evidence>
<evidence type="ECO:0000256" key="4">
    <source>
        <dbReference type="ARBA" id="ARBA00022679"/>
    </source>
</evidence>
<dbReference type="InterPro" id="IPR033749">
    <property type="entry name" value="Polyprenyl_synt_CS"/>
</dbReference>
<dbReference type="CDD" id="cd00685">
    <property type="entry name" value="Trans_IPPS_HT"/>
    <property type="match status" value="1"/>
</dbReference>
<dbReference type="PROSITE" id="PS00444">
    <property type="entry name" value="POLYPRENYL_SYNTHASE_2"/>
    <property type="match status" value="1"/>
</dbReference>
<dbReference type="InterPro" id="IPR050562">
    <property type="entry name" value="FAD_mOase_fung"/>
</dbReference>
<dbReference type="GO" id="GO:0008299">
    <property type="term" value="P:isoprenoid biosynthetic process"/>
    <property type="evidence" value="ECO:0007669"/>
    <property type="project" value="InterPro"/>
</dbReference>
<proteinExistence type="inferred from homology"/>
<dbReference type="PRINTS" id="PR00420">
    <property type="entry name" value="RNGMNOXGNASE"/>
</dbReference>
<dbReference type="Pfam" id="PF01494">
    <property type="entry name" value="FAD_binding_3"/>
    <property type="match status" value="1"/>
</dbReference>
<protein>
    <submittedName>
        <fullName evidence="13">FAD/NAD(P)-binding domain-containing protein</fullName>
    </submittedName>
</protein>
<evidence type="ECO:0000313" key="13">
    <source>
        <dbReference type="EMBL" id="KAJ5444391.1"/>
    </source>
</evidence>
<dbReference type="SFLD" id="SFLDS00005">
    <property type="entry name" value="Isoprenoid_Synthase_Type_I"/>
    <property type="match status" value="1"/>
</dbReference>
<keyword evidence="6" id="KW-0479">Metal-binding</keyword>
<comment type="caution">
    <text evidence="13">The sequence shown here is derived from an EMBL/GenBank/DDBJ whole genome shotgun (WGS) entry which is preliminary data.</text>
</comment>
<keyword evidence="3" id="KW-0285">Flavoprotein</keyword>
<evidence type="ECO:0000313" key="14">
    <source>
        <dbReference type="Proteomes" id="UP001213681"/>
    </source>
</evidence>
<evidence type="ECO:0000256" key="9">
    <source>
        <dbReference type="ARBA" id="ARBA00022989"/>
    </source>
</evidence>
<dbReference type="PANTHER" id="PTHR47356">
    <property type="entry name" value="FAD-DEPENDENT MONOOXYGENASE ASQG-RELATED"/>
    <property type="match status" value="1"/>
</dbReference>
<dbReference type="GO" id="GO:0046165">
    <property type="term" value="P:alcohol biosynthetic process"/>
    <property type="evidence" value="ECO:0007669"/>
    <property type="project" value="UniProtKB-ARBA"/>
</dbReference>
<keyword evidence="4" id="KW-0808">Transferase</keyword>
<dbReference type="GO" id="GO:0043386">
    <property type="term" value="P:mycotoxin biosynthetic process"/>
    <property type="evidence" value="ECO:0007669"/>
    <property type="project" value="UniProtKB-ARBA"/>
</dbReference>
<dbReference type="GO" id="GO:0046872">
    <property type="term" value="F:metal ion binding"/>
    <property type="evidence" value="ECO:0007669"/>
    <property type="project" value="UniProtKB-KW"/>
</dbReference>
<keyword evidence="8" id="KW-0460">Magnesium</keyword>
<dbReference type="GeneID" id="81601888"/>
<evidence type="ECO:0000259" key="12">
    <source>
        <dbReference type="Pfam" id="PF01494"/>
    </source>
</evidence>
<keyword evidence="5" id="KW-0812">Transmembrane</keyword>
<dbReference type="GO" id="GO:0071949">
    <property type="term" value="F:FAD binding"/>
    <property type="evidence" value="ECO:0007669"/>
    <property type="project" value="InterPro"/>
</dbReference>
<dbReference type="InterPro" id="IPR036188">
    <property type="entry name" value="FAD/NAD-bd_sf"/>
</dbReference>
<accession>A0AAD6C2K3</accession>
<evidence type="ECO:0000256" key="10">
    <source>
        <dbReference type="ARBA" id="ARBA00023002"/>
    </source>
</evidence>
<reference evidence="13" key="1">
    <citation type="submission" date="2022-12" db="EMBL/GenBank/DDBJ databases">
        <authorList>
            <person name="Petersen C."/>
        </authorList>
    </citation>
    <scope>NUCLEOTIDE SEQUENCE</scope>
    <source>
        <strain evidence="13">IBT 16125</strain>
    </source>
</reference>
<reference evidence="13" key="2">
    <citation type="journal article" date="2023" name="IMA Fungus">
        <title>Comparative genomic study of the Penicillium genus elucidates a diverse pangenome and 15 lateral gene transfer events.</title>
        <authorList>
            <person name="Petersen C."/>
            <person name="Sorensen T."/>
            <person name="Nielsen M.R."/>
            <person name="Sondergaard T.E."/>
            <person name="Sorensen J.L."/>
            <person name="Fitzpatrick D.A."/>
            <person name="Frisvad J.C."/>
            <person name="Nielsen K.L."/>
        </authorList>
    </citation>
    <scope>NUCLEOTIDE SEQUENCE</scope>
    <source>
        <strain evidence="13">IBT 16125</strain>
    </source>
</reference>
<evidence type="ECO:0000256" key="5">
    <source>
        <dbReference type="ARBA" id="ARBA00022692"/>
    </source>
</evidence>
<feature type="domain" description="FAD-binding" evidence="12">
    <location>
        <begin position="6"/>
        <end position="338"/>
    </location>
</feature>
<dbReference type="Proteomes" id="UP001213681">
    <property type="component" value="Unassembled WGS sequence"/>
</dbReference>
<keyword evidence="11" id="KW-0472">Membrane</keyword>
<evidence type="ECO:0000256" key="3">
    <source>
        <dbReference type="ARBA" id="ARBA00022630"/>
    </source>
</evidence>
<sequence>MSKSKFQVIIVGGSIGGLTLAHCLRKARIDHIVLEKSSSPAPQIGASIGILPNGARVLDQLQLYDDIEGHIEPLSTATIGLPDGFSFSSSYPKIITQRFGFPIAFLDRQKLLEILYRSYPDHSKIRLGEKVTAIESTHDGATVITATGTVYRGHLVVGSDGVHSTVRQEIWSASERFGLVSQQERSSLTVEFRCIFGISTAIKGLNVGEQVNALFNGLTIVTIHGKGGRVYWFVIQKLGKKYTYPNCPRYTKRDMSVVAEELRNIQFYRGITFGKLWESRESASMTVLEENTLKTWYRNRLVLLGDSVHKMTPNIGQGANMAIEDAAALTNLLRRLLKIPGSSLPSNSQIEMLLHQYRELRYQRVQSIYRSSRFLVRFQARDGLLNVLLSRYYAPYAKDLPADMASKTIADGVMCDFLPPPKRSGDGWESYRTNGQTWGWRAQAAMYSLILAVLYAWIIRAPLDYLFSIPGKDIRGKLIIAFNEWLQLPNDKLAIVKEVVDHLHTASLLIDDIQDASRIRRGRTVAHDESLFGVAQTINAANYAYFLQQERLNEFGDPRAFHVFTQALLDLHRGQGMDLYWRDAVVCPTEEEYIRMVIYKTGGLFQLAVELMQIQSTTNTDFSGLVELLGMIFQIRDDYMNLQSGLYAEKKGLMEDLTEGKFSFPVIHSIHAAPENTELVDILKQRSEDQAVKIRAVQYMESTGSFRYCRETLGRLTERARSHVQELETFLGPNKGIHRILDLLDVQPPSERSCG</sequence>
<evidence type="ECO:0000256" key="1">
    <source>
        <dbReference type="ARBA" id="ARBA00004370"/>
    </source>
</evidence>
<comment type="subcellular location">
    <subcellularLocation>
        <location evidence="1">Membrane</location>
    </subcellularLocation>
</comment>
<gene>
    <name evidence="13" type="ORF">N7458_008263</name>
</gene>
<evidence type="ECO:0000256" key="11">
    <source>
        <dbReference type="ARBA" id="ARBA00023136"/>
    </source>
</evidence>
<dbReference type="Gene3D" id="1.10.600.10">
    <property type="entry name" value="Farnesyl Diphosphate Synthase"/>
    <property type="match status" value="1"/>
</dbReference>
<keyword evidence="7" id="KW-0274">FAD</keyword>
<dbReference type="Pfam" id="PF00348">
    <property type="entry name" value="polyprenyl_synt"/>
    <property type="match status" value="1"/>
</dbReference>
<comment type="similarity">
    <text evidence="2">Belongs to the paxM FAD-dependent monooxygenase family.</text>
</comment>
<dbReference type="PROSITE" id="PS00723">
    <property type="entry name" value="POLYPRENYL_SYNTHASE_1"/>
    <property type="match status" value="1"/>
</dbReference>
<evidence type="ECO:0000256" key="7">
    <source>
        <dbReference type="ARBA" id="ARBA00022827"/>
    </source>
</evidence>
<dbReference type="GO" id="GO:0004659">
    <property type="term" value="F:prenyltransferase activity"/>
    <property type="evidence" value="ECO:0007669"/>
    <property type="project" value="InterPro"/>
</dbReference>
<evidence type="ECO:0000256" key="8">
    <source>
        <dbReference type="ARBA" id="ARBA00022842"/>
    </source>
</evidence>
<keyword evidence="9" id="KW-1133">Transmembrane helix</keyword>
<dbReference type="InterPro" id="IPR000092">
    <property type="entry name" value="Polyprenyl_synt"/>
</dbReference>
<evidence type="ECO:0000256" key="6">
    <source>
        <dbReference type="ARBA" id="ARBA00022723"/>
    </source>
</evidence>
<dbReference type="SUPFAM" id="SSF48576">
    <property type="entry name" value="Terpenoid synthases"/>
    <property type="match status" value="1"/>
</dbReference>
<dbReference type="SUPFAM" id="SSF51905">
    <property type="entry name" value="FAD/NAD(P)-binding domain"/>
    <property type="match status" value="1"/>
</dbReference>
<organism evidence="13 14">
    <name type="scientific">Penicillium daleae</name>
    <dbReference type="NCBI Taxonomy" id="63821"/>
    <lineage>
        <taxon>Eukaryota</taxon>
        <taxon>Fungi</taxon>
        <taxon>Dikarya</taxon>
        <taxon>Ascomycota</taxon>
        <taxon>Pezizomycotina</taxon>
        <taxon>Eurotiomycetes</taxon>
        <taxon>Eurotiomycetidae</taxon>
        <taxon>Eurotiales</taxon>
        <taxon>Aspergillaceae</taxon>
        <taxon>Penicillium</taxon>
    </lineage>
</organism>
<dbReference type="Gene3D" id="3.50.50.60">
    <property type="entry name" value="FAD/NAD(P)-binding domain"/>
    <property type="match status" value="1"/>
</dbReference>
<dbReference type="PANTHER" id="PTHR47356:SF2">
    <property type="entry name" value="FAD-BINDING DOMAIN-CONTAINING PROTEIN-RELATED"/>
    <property type="match status" value="1"/>
</dbReference>